<feature type="region of interest" description="Disordered" evidence="1">
    <location>
        <begin position="207"/>
        <end position="252"/>
    </location>
</feature>
<evidence type="ECO:0000313" key="2">
    <source>
        <dbReference type="EMBL" id="CEM55539.1"/>
    </source>
</evidence>
<reference evidence="2" key="1">
    <citation type="submission" date="2014-11" db="EMBL/GenBank/DDBJ databases">
        <authorList>
            <person name="Otto D Thomas"/>
            <person name="Naeem Raeece"/>
        </authorList>
    </citation>
    <scope>NUCLEOTIDE SEQUENCE</scope>
</reference>
<protein>
    <submittedName>
        <fullName evidence="2">Uncharacterized protein</fullName>
    </submittedName>
</protein>
<dbReference type="EMBL" id="CDMZ01005886">
    <property type="protein sequence ID" value="CEM55539.1"/>
    <property type="molecule type" value="Genomic_DNA"/>
</dbReference>
<feature type="compositionally biased region" description="Polar residues" evidence="1">
    <location>
        <begin position="221"/>
        <end position="237"/>
    </location>
</feature>
<gene>
    <name evidence="2" type="ORF">Cvel_13633</name>
</gene>
<feature type="region of interest" description="Disordered" evidence="1">
    <location>
        <begin position="46"/>
        <end position="106"/>
    </location>
</feature>
<feature type="compositionally biased region" description="Polar residues" evidence="1">
    <location>
        <begin position="139"/>
        <end position="150"/>
    </location>
</feature>
<dbReference type="AlphaFoldDB" id="A0A0G4IEH8"/>
<dbReference type="VEuPathDB" id="CryptoDB:Cvel_13633"/>
<feature type="compositionally biased region" description="Low complexity" evidence="1">
    <location>
        <begin position="82"/>
        <end position="97"/>
    </location>
</feature>
<organism evidence="2">
    <name type="scientific">Chromera velia CCMP2878</name>
    <dbReference type="NCBI Taxonomy" id="1169474"/>
    <lineage>
        <taxon>Eukaryota</taxon>
        <taxon>Sar</taxon>
        <taxon>Alveolata</taxon>
        <taxon>Colpodellida</taxon>
        <taxon>Chromeraceae</taxon>
        <taxon>Chromera</taxon>
    </lineage>
</organism>
<evidence type="ECO:0000256" key="1">
    <source>
        <dbReference type="SAM" id="MobiDB-lite"/>
    </source>
</evidence>
<accession>A0A0G4IEH8</accession>
<proteinExistence type="predicted"/>
<sequence>MWGRHRNFQQKHCITLGITFTMCRVQSWIYDFEQAELAEAQISERPHTLVPHSSETSLASKLAGHPGAPVTTAAGTSRNADSSAGSGSETSLSSTAGKEGKGDQRDIEREIGCSSIRAGVFHDSSHQPVLLRHPPDAGLSSSTRLEQQAQPGALPQNGTHHLLPSGTPYDVNGRTYFNRPTTLPPAAQLVPAIASVRARPVQGSETLGTHGPSVPLGLQHLRQTPSSYPTQAWQHNPNRPVPARRPTEDQRKYVVNQACRSSAPLDPRTWLRR</sequence>
<name>A0A0G4IEH8_9ALVE</name>
<feature type="region of interest" description="Disordered" evidence="1">
    <location>
        <begin position="125"/>
        <end position="162"/>
    </location>
</feature>